<protein>
    <recommendedName>
        <fullName evidence="1">Ubiquitin-like domain-containing protein</fullName>
    </recommendedName>
</protein>
<evidence type="ECO:0000313" key="3">
    <source>
        <dbReference type="Proteomes" id="UP001218218"/>
    </source>
</evidence>
<feature type="domain" description="Ubiquitin-like" evidence="1">
    <location>
        <begin position="354"/>
        <end position="429"/>
    </location>
</feature>
<dbReference type="Proteomes" id="UP001218218">
    <property type="component" value="Unassembled WGS sequence"/>
</dbReference>
<evidence type="ECO:0000259" key="1">
    <source>
        <dbReference type="Pfam" id="PF22893"/>
    </source>
</evidence>
<gene>
    <name evidence="2" type="ORF">DFH08DRAFT_44554</name>
</gene>
<evidence type="ECO:0000313" key="2">
    <source>
        <dbReference type="EMBL" id="KAJ7354421.1"/>
    </source>
</evidence>
<sequence length="485" mass="54969">MHSIRKVEEQASASSSQSDAILDIWIGALSRYKEETGFDLEKERAGDYRGLEECNSPEDALRVVAGLVDAPRITKQTHLALSNVFRFVLAVNDAVAELAASLQIPGGKAIFVAFGILLKVCVPLRQRRDSSFLISSSSKTVQNMQDRLSAVAELLFKFEQFFCRLDLRRGISYPVCDQEILTRICAEFLHVLALAQKIVHRHTRKGFRGRLQRIRQHAFNFREALLDNSDVKSAMRRLDELTHMELQITAAQTFQVAAETRVHVQNVQTMMGSILVRYPVDSKQPATANSIGTIFRLFSDYIQDDREKALFTMSFVFCILLLPGPLSPTDRLRLAPFIVWPLLFIPRIVSLHYPAILVDVMGERRPLYKEMWRTPQAFAETLRRFFHGNEEVLRIIDSRQYRIQDDETSVYEPGSSRVRSGTTLYMAAILFTSKIHCPWCSTQVPVSEGWNLRSYLSCDPCPCIVPLAVGGSHHPARMMSCPGTL</sequence>
<organism evidence="2 3">
    <name type="scientific">Mycena albidolilacea</name>
    <dbReference type="NCBI Taxonomy" id="1033008"/>
    <lineage>
        <taxon>Eukaryota</taxon>
        <taxon>Fungi</taxon>
        <taxon>Dikarya</taxon>
        <taxon>Basidiomycota</taxon>
        <taxon>Agaricomycotina</taxon>
        <taxon>Agaricomycetes</taxon>
        <taxon>Agaricomycetidae</taxon>
        <taxon>Agaricales</taxon>
        <taxon>Marasmiineae</taxon>
        <taxon>Mycenaceae</taxon>
        <taxon>Mycena</taxon>
    </lineage>
</organism>
<reference evidence="2" key="1">
    <citation type="submission" date="2023-03" db="EMBL/GenBank/DDBJ databases">
        <title>Massive genome expansion in bonnet fungi (Mycena s.s.) driven by repeated elements and novel gene families across ecological guilds.</title>
        <authorList>
            <consortium name="Lawrence Berkeley National Laboratory"/>
            <person name="Harder C.B."/>
            <person name="Miyauchi S."/>
            <person name="Viragh M."/>
            <person name="Kuo A."/>
            <person name="Thoen E."/>
            <person name="Andreopoulos B."/>
            <person name="Lu D."/>
            <person name="Skrede I."/>
            <person name="Drula E."/>
            <person name="Henrissat B."/>
            <person name="Morin E."/>
            <person name="Kohler A."/>
            <person name="Barry K."/>
            <person name="LaButti K."/>
            <person name="Morin E."/>
            <person name="Salamov A."/>
            <person name="Lipzen A."/>
            <person name="Mereny Z."/>
            <person name="Hegedus B."/>
            <person name="Baldrian P."/>
            <person name="Stursova M."/>
            <person name="Weitz H."/>
            <person name="Taylor A."/>
            <person name="Grigoriev I.V."/>
            <person name="Nagy L.G."/>
            <person name="Martin F."/>
            <person name="Kauserud H."/>
        </authorList>
    </citation>
    <scope>NUCLEOTIDE SEQUENCE</scope>
    <source>
        <strain evidence="2">CBHHK002</strain>
    </source>
</reference>
<name>A0AAD7EXF5_9AGAR</name>
<accession>A0AAD7EXF5</accession>
<keyword evidence="3" id="KW-1185">Reference proteome</keyword>
<dbReference type="AlphaFoldDB" id="A0AAD7EXF5"/>
<dbReference type="EMBL" id="JARIHO010000010">
    <property type="protein sequence ID" value="KAJ7354421.1"/>
    <property type="molecule type" value="Genomic_DNA"/>
</dbReference>
<dbReference type="Pfam" id="PF22893">
    <property type="entry name" value="ULD_2"/>
    <property type="match status" value="1"/>
</dbReference>
<dbReference type="InterPro" id="IPR054464">
    <property type="entry name" value="ULD_fung"/>
</dbReference>
<comment type="caution">
    <text evidence="2">The sequence shown here is derived from an EMBL/GenBank/DDBJ whole genome shotgun (WGS) entry which is preliminary data.</text>
</comment>
<proteinExistence type="predicted"/>